<dbReference type="Proteomes" id="UP000078542">
    <property type="component" value="Unassembled WGS sequence"/>
</dbReference>
<dbReference type="STRING" id="456900.A0A151IJ14"/>
<proteinExistence type="predicted"/>
<name>A0A151IJ14_9HYME</name>
<protein>
    <recommendedName>
        <fullName evidence="1">C2H2-type domain-containing protein</fullName>
    </recommendedName>
</protein>
<dbReference type="EMBL" id="KQ977420">
    <property type="protein sequence ID" value="KYN02842.1"/>
    <property type="molecule type" value="Genomic_DNA"/>
</dbReference>
<dbReference type="PANTHER" id="PTHR31025:SF9">
    <property type="entry name" value="SI:DKEY-286J15.1"/>
    <property type="match status" value="1"/>
</dbReference>
<dbReference type="PROSITE" id="PS00028">
    <property type="entry name" value="ZINC_FINGER_C2H2_1"/>
    <property type="match status" value="1"/>
</dbReference>
<keyword evidence="3" id="KW-1185">Reference proteome</keyword>
<gene>
    <name evidence="2" type="ORF">ALC62_06329</name>
</gene>
<dbReference type="InterPro" id="IPR013087">
    <property type="entry name" value="Znf_C2H2_type"/>
</dbReference>
<feature type="non-terminal residue" evidence="2">
    <location>
        <position position="1"/>
    </location>
</feature>
<dbReference type="AlphaFoldDB" id="A0A151IJ14"/>
<evidence type="ECO:0000259" key="1">
    <source>
        <dbReference type="PROSITE" id="PS00028"/>
    </source>
</evidence>
<dbReference type="PANTHER" id="PTHR31025">
    <property type="entry name" value="SI:CH211-196P9.1-RELATED"/>
    <property type="match status" value="1"/>
</dbReference>
<evidence type="ECO:0000313" key="3">
    <source>
        <dbReference type="Proteomes" id="UP000078542"/>
    </source>
</evidence>
<feature type="domain" description="C2H2-type" evidence="1">
    <location>
        <begin position="238"/>
        <end position="261"/>
    </location>
</feature>
<organism evidence="2 3">
    <name type="scientific">Cyphomyrmex costatus</name>
    <dbReference type="NCBI Taxonomy" id="456900"/>
    <lineage>
        <taxon>Eukaryota</taxon>
        <taxon>Metazoa</taxon>
        <taxon>Ecdysozoa</taxon>
        <taxon>Arthropoda</taxon>
        <taxon>Hexapoda</taxon>
        <taxon>Insecta</taxon>
        <taxon>Pterygota</taxon>
        <taxon>Neoptera</taxon>
        <taxon>Endopterygota</taxon>
        <taxon>Hymenoptera</taxon>
        <taxon>Apocrita</taxon>
        <taxon>Aculeata</taxon>
        <taxon>Formicoidea</taxon>
        <taxon>Formicidae</taxon>
        <taxon>Myrmicinae</taxon>
        <taxon>Cyphomyrmex</taxon>
    </lineage>
</organism>
<reference evidence="2 3" key="1">
    <citation type="submission" date="2016-03" db="EMBL/GenBank/DDBJ databases">
        <title>Cyphomyrmex costatus WGS genome.</title>
        <authorList>
            <person name="Nygaard S."/>
            <person name="Hu H."/>
            <person name="Boomsma J."/>
            <person name="Zhang G."/>
        </authorList>
    </citation>
    <scope>NUCLEOTIDE SEQUENCE [LARGE SCALE GENOMIC DNA]</scope>
    <source>
        <strain evidence="2">MS0001</strain>
        <tissue evidence="2">Whole body</tissue>
    </source>
</reference>
<sequence>LSQIFENWPILKHPNAYVLIHEDYTRLKLSAQELTLENWKTFFANIIAVRPPKKEDNNAQALIELIQSDDSTEDSKIVLQLKLLPDLLAPKTRIRTKKIQWKPSIPECKDSIIMSTTLIADITKIQENRRKVAIDLGITLQPFIIAVGSLQDISDFFVAVDNILYKVPSILKAIDLCFKIFQVFDVKYPIESAHIWLLFQRILYTSESSSDNISPTIMETISDIMTFQDRNTLSICYCYHDTCRRSFNSFYSYKKHFFSNHFGFDKTRISHNRNSENDFYSDCTELESLNCPNLKSSDKINQSLELKFPFYELEIFSIEAFQSVVLYPQQILK</sequence>
<accession>A0A151IJ14</accession>
<evidence type="ECO:0000313" key="2">
    <source>
        <dbReference type="EMBL" id="KYN02842.1"/>
    </source>
</evidence>